<evidence type="ECO:0000313" key="3">
    <source>
        <dbReference type="Proteomes" id="UP001595847"/>
    </source>
</evidence>
<accession>A0ABV8FPT9</accession>
<evidence type="ECO:0000313" key="2">
    <source>
        <dbReference type="EMBL" id="MFC3996738.1"/>
    </source>
</evidence>
<feature type="compositionally biased region" description="Acidic residues" evidence="1">
    <location>
        <begin position="393"/>
        <end position="409"/>
    </location>
</feature>
<comment type="caution">
    <text evidence="2">The sequence shown here is derived from an EMBL/GenBank/DDBJ whole genome shotgun (WGS) entry which is preliminary data.</text>
</comment>
<dbReference type="Proteomes" id="UP001595847">
    <property type="component" value="Unassembled WGS sequence"/>
</dbReference>
<proteinExistence type="predicted"/>
<feature type="compositionally biased region" description="Basic and acidic residues" evidence="1">
    <location>
        <begin position="501"/>
        <end position="518"/>
    </location>
</feature>
<evidence type="ECO:0000256" key="1">
    <source>
        <dbReference type="SAM" id="MobiDB-lite"/>
    </source>
</evidence>
<protein>
    <recommendedName>
        <fullName evidence="4">WXG100 family type VII secretion target</fullName>
    </recommendedName>
</protein>
<feature type="compositionally biased region" description="Basic and acidic residues" evidence="1">
    <location>
        <begin position="413"/>
        <end position="433"/>
    </location>
</feature>
<evidence type="ECO:0008006" key="4">
    <source>
        <dbReference type="Google" id="ProtNLM"/>
    </source>
</evidence>
<reference evidence="3" key="1">
    <citation type="journal article" date="2019" name="Int. J. Syst. Evol. Microbiol.">
        <title>The Global Catalogue of Microorganisms (GCM) 10K type strain sequencing project: providing services to taxonomists for standard genome sequencing and annotation.</title>
        <authorList>
            <consortium name="The Broad Institute Genomics Platform"/>
            <consortium name="The Broad Institute Genome Sequencing Center for Infectious Disease"/>
            <person name="Wu L."/>
            <person name="Ma J."/>
        </authorList>
    </citation>
    <scope>NUCLEOTIDE SEQUENCE [LARGE SCALE GENOMIC DNA]</scope>
    <source>
        <strain evidence="3">TBRC 1826</strain>
    </source>
</reference>
<sequence length="581" mass="63522">MPKKAEGDIELGHDGLENKPADRDLEGAPLPTELHDIINIFADREMESSVPPMISIDAMMKADWFESFKSDQKSPGGLTHWLESHLAPTEATWVPHPSGGGSFVGGSDEKTYYSGITYANSNVETGAVGKAFFDHMINILNGPWRGDDSKTFSPRRMAGLAETLDDLVAMVNGAGDRVGEWRATADDALEGATADVFREHLRNIQTRFYTLSDQVGPYPEAIRNVRDTVVWTAAPALTGLNNEWAGNGLADPSDVVTHWFEQNKDIARLEHGDETTQIGDVGKANDVNTWKEIQERVKQIWRDGLNDFVAGANETMRTVSDSYISNRHKFEEIVEPIPRPLDWSGVGGGGGGFGPDDDDESEDNDKSDTQKEYEELLEDYYENEIENLKDLMNDDDGDGEGDENDDDGGPSDSQKEYEEALDKYYQDLLKDLESGPESSEDDLTEDGGGGNNDGPDMEDEYNNALDDYYQNAINDLNSGPEGGGGDLDEDGGGNGGDGPASEDRFNRTLDDYYNRQSDDLESEMNSGPPPPVGGGGSLGGGGGGNNGNRRSSEDRYNRQLDEYYDQAARDLDRELDSGPNG</sequence>
<feature type="region of interest" description="Disordered" evidence="1">
    <location>
        <begin position="1"/>
        <end position="29"/>
    </location>
</feature>
<feature type="non-terminal residue" evidence="2">
    <location>
        <position position="581"/>
    </location>
</feature>
<feature type="compositionally biased region" description="Basic and acidic residues" evidence="1">
    <location>
        <begin position="1"/>
        <end position="26"/>
    </location>
</feature>
<name>A0ABV8FPT9_9ACTN</name>
<feature type="region of interest" description="Disordered" evidence="1">
    <location>
        <begin position="339"/>
        <end position="370"/>
    </location>
</feature>
<feature type="compositionally biased region" description="Gly residues" evidence="1">
    <location>
        <begin position="533"/>
        <end position="546"/>
    </location>
</feature>
<dbReference type="EMBL" id="JBHSBH010000008">
    <property type="protein sequence ID" value="MFC3996738.1"/>
    <property type="molecule type" value="Genomic_DNA"/>
</dbReference>
<keyword evidence="3" id="KW-1185">Reference proteome</keyword>
<feature type="compositionally biased region" description="Gly residues" evidence="1">
    <location>
        <begin position="345"/>
        <end position="354"/>
    </location>
</feature>
<gene>
    <name evidence="2" type="ORF">ACFOVU_12485</name>
</gene>
<feature type="region of interest" description="Disordered" evidence="1">
    <location>
        <begin position="390"/>
        <end position="581"/>
    </location>
</feature>
<feature type="compositionally biased region" description="Basic and acidic residues" evidence="1">
    <location>
        <begin position="550"/>
        <end position="581"/>
    </location>
</feature>
<organism evidence="2 3">
    <name type="scientific">Nocardiopsis sediminis</name>
    <dbReference type="NCBI Taxonomy" id="1778267"/>
    <lineage>
        <taxon>Bacteria</taxon>
        <taxon>Bacillati</taxon>
        <taxon>Actinomycetota</taxon>
        <taxon>Actinomycetes</taxon>
        <taxon>Streptosporangiales</taxon>
        <taxon>Nocardiopsidaceae</taxon>
        <taxon>Nocardiopsis</taxon>
    </lineage>
</organism>